<reference evidence="2 4" key="1">
    <citation type="journal article" date="2016" name="Mol. Biol. Evol.">
        <title>Comparative Genomics of Early-Diverging Mushroom-Forming Fungi Provides Insights into the Origins of Lignocellulose Decay Capabilities.</title>
        <authorList>
            <person name="Nagy L.G."/>
            <person name="Riley R."/>
            <person name="Tritt A."/>
            <person name="Adam C."/>
            <person name="Daum C."/>
            <person name="Floudas D."/>
            <person name="Sun H."/>
            <person name="Yadav J.S."/>
            <person name="Pangilinan J."/>
            <person name="Larsson K.H."/>
            <person name="Matsuura K."/>
            <person name="Barry K."/>
            <person name="Labutti K."/>
            <person name="Kuo R."/>
            <person name="Ohm R.A."/>
            <person name="Bhattacharya S.S."/>
            <person name="Shirouzu T."/>
            <person name="Yoshinaga Y."/>
            <person name="Martin F.M."/>
            <person name="Grigoriev I.V."/>
            <person name="Hibbett D.S."/>
        </authorList>
    </citation>
    <scope>NUCLEOTIDE SEQUENCE [LARGE SCALE GENOMIC DNA]</scope>
    <source>
        <strain evidence="2 4">CBS 109695</strain>
    </source>
</reference>
<feature type="compositionally biased region" description="Polar residues" evidence="1">
    <location>
        <begin position="13"/>
        <end position="27"/>
    </location>
</feature>
<gene>
    <name evidence="3" type="ORF">FIBSPDRAFT_849950</name>
    <name evidence="2" type="ORF">FIBSPDRAFT_869620</name>
</gene>
<name>A0A166C0F5_9AGAM</name>
<accession>A0A166C0F5</accession>
<dbReference type="AlphaFoldDB" id="A0A166C0F5"/>
<evidence type="ECO:0000313" key="4">
    <source>
        <dbReference type="Proteomes" id="UP000076532"/>
    </source>
</evidence>
<feature type="region of interest" description="Disordered" evidence="1">
    <location>
        <begin position="12"/>
        <end position="32"/>
    </location>
</feature>
<dbReference type="EMBL" id="KV417491">
    <property type="protein sequence ID" value="KZP30937.1"/>
    <property type="molecule type" value="Genomic_DNA"/>
</dbReference>
<proteinExistence type="predicted"/>
<organism evidence="2 4">
    <name type="scientific">Athelia psychrophila</name>
    <dbReference type="NCBI Taxonomy" id="1759441"/>
    <lineage>
        <taxon>Eukaryota</taxon>
        <taxon>Fungi</taxon>
        <taxon>Dikarya</taxon>
        <taxon>Basidiomycota</taxon>
        <taxon>Agaricomycotina</taxon>
        <taxon>Agaricomycetes</taxon>
        <taxon>Agaricomycetidae</taxon>
        <taxon>Atheliales</taxon>
        <taxon>Atheliaceae</taxon>
        <taxon>Athelia</taxon>
    </lineage>
</organism>
<dbReference type="Proteomes" id="UP000076532">
    <property type="component" value="Unassembled WGS sequence"/>
</dbReference>
<evidence type="ECO:0000313" key="2">
    <source>
        <dbReference type="EMBL" id="KZP13165.1"/>
    </source>
</evidence>
<keyword evidence="4" id="KW-1185">Reference proteome</keyword>
<dbReference type="EMBL" id="KV417637">
    <property type="protein sequence ID" value="KZP13165.1"/>
    <property type="molecule type" value="Genomic_DNA"/>
</dbReference>
<evidence type="ECO:0000313" key="3">
    <source>
        <dbReference type="EMBL" id="KZP30937.1"/>
    </source>
</evidence>
<protein>
    <submittedName>
        <fullName evidence="2">Uncharacterized protein</fullName>
    </submittedName>
</protein>
<sequence>MLLCESIGVPNTRRCSPSRTPNPTHPNLNRVFSPAKAPGMMCPKVIARERPVA</sequence>
<evidence type="ECO:0000256" key="1">
    <source>
        <dbReference type="SAM" id="MobiDB-lite"/>
    </source>
</evidence>